<comment type="caution">
    <text evidence="2">The sequence shown here is derived from an EMBL/GenBank/DDBJ whole genome shotgun (WGS) entry which is preliminary data.</text>
</comment>
<evidence type="ECO:0000313" key="3">
    <source>
        <dbReference type="Proteomes" id="UP000887300"/>
    </source>
</evidence>
<accession>A0A8X8GBL2</accession>
<dbReference type="Gene3D" id="2.60.40.3650">
    <property type="match status" value="1"/>
</dbReference>
<dbReference type="EMBL" id="JABBHS010000318">
    <property type="protein sequence ID" value="MBU2723672.1"/>
    <property type="molecule type" value="Genomic_DNA"/>
</dbReference>
<organism evidence="2 3">
    <name type="scientific">Acidithiobacillus ferridurans</name>
    <dbReference type="NCBI Taxonomy" id="1232575"/>
    <lineage>
        <taxon>Bacteria</taxon>
        <taxon>Pseudomonadati</taxon>
        <taxon>Pseudomonadota</taxon>
        <taxon>Acidithiobacillia</taxon>
        <taxon>Acidithiobacillales</taxon>
        <taxon>Acidithiobacillaceae</taxon>
        <taxon>Acidithiobacillus</taxon>
    </lineage>
</organism>
<feature type="non-terminal residue" evidence="2">
    <location>
        <position position="48"/>
    </location>
</feature>
<dbReference type="InterPro" id="IPR040756">
    <property type="entry name" value="Peptidase_M61_N"/>
</dbReference>
<dbReference type="AlphaFoldDB" id="A0A8X8GBL2"/>
<proteinExistence type="predicted"/>
<reference evidence="2" key="1">
    <citation type="journal article" date="2021" name="ISME J.">
        <title>Genomic evolution of the class Acidithiobacillia: deep-branching Proteobacteria living in extreme acidic conditions.</title>
        <authorList>
            <person name="Moya-Beltran A."/>
            <person name="Beard S."/>
            <person name="Rojas-Villalobos C."/>
            <person name="Issotta F."/>
            <person name="Gallardo Y."/>
            <person name="Ulloa R."/>
            <person name="Giaveno A."/>
            <person name="Degli Esposti M."/>
            <person name="Johnson D.B."/>
            <person name="Quatrini R."/>
        </authorList>
    </citation>
    <scope>NUCLEOTIDE SEQUENCE</scope>
    <source>
        <strain evidence="2">DSM 583</strain>
    </source>
</reference>
<evidence type="ECO:0000313" key="2">
    <source>
        <dbReference type="EMBL" id="MBU2723672.1"/>
    </source>
</evidence>
<gene>
    <name evidence="2" type="ORF">HF568_10785</name>
</gene>
<dbReference type="Proteomes" id="UP000887300">
    <property type="component" value="Unassembled WGS sequence"/>
</dbReference>
<feature type="domain" description="Peptidase M61 N-terminal" evidence="1">
    <location>
        <begin position="7"/>
        <end position="48"/>
    </location>
</feature>
<evidence type="ECO:0000259" key="1">
    <source>
        <dbReference type="Pfam" id="PF17899"/>
    </source>
</evidence>
<sequence length="48" mass="5264">MTIPPLSYRISAAPRAHLFRVTLSISEADPEGQILALPAWVPGSYTIR</sequence>
<protein>
    <recommendedName>
        <fullName evidence="1">Peptidase M61 N-terminal domain-containing protein</fullName>
    </recommendedName>
</protein>
<dbReference type="Pfam" id="PF17899">
    <property type="entry name" value="Peptidase_M61_N"/>
    <property type="match status" value="1"/>
</dbReference>
<name>A0A8X8GBL2_ACIFI</name>